<feature type="region of interest" description="Disordered" evidence="1">
    <location>
        <begin position="212"/>
        <end position="244"/>
    </location>
</feature>
<evidence type="ECO:0000256" key="1">
    <source>
        <dbReference type="SAM" id="MobiDB-lite"/>
    </source>
</evidence>
<dbReference type="SUPFAM" id="SSF56672">
    <property type="entry name" value="DNA/RNA polymerases"/>
    <property type="match status" value="1"/>
</dbReference>
<dbReference type="Pfam" id="PF00078">
    <property type="entry name" value="RVT_1"/>
    <property type="match status" value="1"/>
</dbReference>
<feature type="chain" id="PRO_5025673149" description="Reverse transcriptase domain-containing protein" evidence="2">
    <location>
        <begin position="21"/>
        <end position="896"/>
    </location>
</feature>
<dbReference type="CDD" id="cd01647">
    <property type="entry name" value="RT_LTR"/>
    <property type="match status" value="1"/>
</dbReference>
<reference evidence="4 5" key="1">
    <citation type="submission" date="2018-09" db="EMBL/GenBank/DDBJ databases">
        <title>Genomic investigation of the strawberry pathogen Phytophthora fragariae indicates pathogenicity is determined by transcriptional variation in three key races.</title>
        <authorList>
            <person name="Adams T.M."/>
            <person name="Armitage A.D."/>
            <person name="Sobczyk M.K."/>
            <person name="Bates H.J."/>
            <person name="Dunwell J.M."/>
            <person name="Nellist C.F."/>
            <person name="Harrison R.J."/>
        </authorList>
    </citation>
    <scope>NUCLEOTIDE SEQUENCE [LARGE SCALE GENOMIC DNA]</scope>
    <source>
        <strain evidence="4 5">SCRP249</strain>
    </source>
</reference>
<dbReference type="AlphaFoldDB" id="A0A6A3J9U1"/>
<dbReference type="Gene3D" id="1.10.340.70">
    <property type="match status" value="1"/>
</dbReference>
<evidence type="ECO:0000313" key="4">
    <source>
        <dbReference type="EMBL" id="KAE8989155.1"/>
    </source>
</evidence>
<dbReference type="InterPro" id="IPR043502">
    <property type="entry name" value="DNA/RNA_pol_sf"/>
</dbReference>
<dbReference type="EMBL" id="QXFV01002343">
    <property type="protein sequence ID" value="KAE8989155.1"/>
    <property type="molecule type" value="Genomic_DNA"/>
</dbReference>
<evidence type="ECO:0000256" key="2">
    <source>
        <dbReference type="SAM" id="SignalP"/>
    </source>
</evidence>
<dbReference type="Pfam" id="PF17921">
    <property type="entry name" value="Integrase_H2C2"/>
    <property type="match status" value="1"/>
</dbReference>
<accession>A0A6A3J9U1</accession>
<dbReference type="FunFam" id="3.30.70.270:FF:000063">
    <property type="entry name" value="Zinc knuckle domaincontaining protein"/>
    <property type="match status" value="1"/>
</dbReference>
<comment type="caution">
    <text evidence="4">The sequence shown here is derived from an EMBL/GenBank/DDBJ whole genome shotgun (WGS) entry which is preliminary data.</text>
</comment>
<dbReference type="PANTHER" id="PTHR37984">
    <property type="entry name" value="PROTEIN CBG26694"/>
    <property type="match status" value="1"/>
</dbReference>
<dbReference type="Gene3D" id="3.10.10.10">
    <property type="entry name" value="HIV Type 1 Reverse Transcriptase, subunit A, domain 1"/>
    <property type="match status" value="1"/>
</dbReference>
<keyword evidence="2" id="KW-0732">Signal</keyword>
<dbReference type="Proteomes" id="UP000429607">
    <property type="component" value="Unassembled WGS sequence"/>
</dbReference>
<dbReference type="FunFam" id="1.10.340.70:FF:000001">
    <property type="entry name" value="Retrovirus-related Pol polyprotein from transposon gypsy-like Protein"/>
    <property type="match status" value="1"/>
</dbReference>
<organism evidence="4 5">
    <name type="scientific">Phytophthora rubi</name>
    <dbReference type="NCBI Taxonomy" id="129364"/>
    <lineage>
        <taxon>Eukaryota</taxon>
        <taxon>Sar</taxon>
        <taxon>Stramenopiles</taxon>
        <taxon>Oomycota</taxon>
        <taxon>Peronosporomycetes</taxon>
        <taxon>Peronosporales</taxon>
        <taxon>Peronosporaceae</taxon>
        <taxon>Phytophthora</taxon>
    </lineage>
</organism>
<feature type="signal peptide" evidence="2">
    <location>
        <begin position="1"/>
        <end position="20"/>
    </location>
</feature>
<dbReference type="PANTHER" id="PTHR37984:SF5">
    <property type="entry name" value="PROTEIN NYNRIN-LIKE"/>
    <property type="match status" value="1"/>
</dbReference>
<dbReference type="Gene3D" id="3.30.70.270">
    <property type="match status" value="2"/>
</dbReference>
<dbReference type="InterPro" id="IPR043128">
    <property type="entry name" value="Rev_trsase/Diguanyl_cyclase"/>
</dbReference>
<proteinExistence type="predicted"/>
<evidence type="ECO:0000313" key="5">
    <source>
        <dbReference type="Proteomes" id="UP000429607"/>
    </source>
</evidence>
<protein>
    <recommendedName>
        <fullName evidence="3">Reverse transcriptase domain-containing protein</fullName>
    </recommendedName>
</protein>
<gene>
    <name evidence="4" type="ORF">PR001_g21848</name>
</gene>
<dbReference type="PROSITE" id="PS50878">
    <property type="entry name" value="RT_POL"/>
    <property type="match status" value="1"/>
</dbReference>
<feature type="non-terminal residue" evidence="4">
    <location>
        <position position="896"/>
    </location>
</feature>
<name>A0A6A3J9U1_9STRA</name>
<dbReference type="InterPro" id="IPR041588">
    <property type="entry name" value="Integrase_H2C2"/>
</dbReference>
<dbReference type="InterPro" id="IPR000477">
    <property type="entry name" value="RT_dom"/>
</dbReference>
<sequence length="896" mass="100035">MFKRTLLLLVALSLVVRIDATGITMPAVEVPALGGKFDKRSLRGFMTNDETATEERGPADAVKKVKTVLSTSKLGQKLAAFKQARVAKREVFVKKLLDDGADFETLWKKKVIEDEVFYGLHITAADMQYKHLSFMSANLRNSKGAAGASDVGNIVPQEVTQTITDAGVAEGTPGVGNQVPHGEVGNIVPPRKAGNIVPHGIKKISGAAKVVPRGEDTRGSRRKPGLVAWPTTPVASDSEPPTKAPAAEECYHIFDGVTGRRVKAGAVELTALPEVSELLNLEELAMEDFLAELKAGEIAELVLLRPESTSTELNSSSVMDKEVLEEFQMDKEVLEEFQRQRASRMGSEILKNPRDPVYPLVKEFEDVVSKNPPPQLPPDRGIRHEIDLVPGTKYCVTRQWPLPREQCEVIDAFFAAKAKAGMMRESKSPHSTPTFCVRKPNGKWRLVHAFNKLNSATVPAQTPIPRKDVLLNNMADCTLYSALDLVDGYYQILMRESDIPLTAVSTPSGMLWEWLGMPQGLSNAPATFNRLVTQLFRPMRAFAQTYFDDIFVHSRAEAGQTAMEVHLQHLRRVFEVMRANKLYANIDKCVFAAEEIKVLGCFVSSAGVRADPEKVKAIAAWPPPRSQKDLRQWLGLANYLHKYSAGYAGLARPLSDLLKKDADWRWQRRHQDAFDDIKASLQRAPVLALPDETSVYNFRVEYKPGKLNVLADALSRRPDYELAHISQVTTDLYDRIRLGYRDDASLGPLVRFLAAGSDAKVEWLTPRQRARLHRYKWADGLLHYRVEPEDPPRIVVPNDEDLKYDILMEAHDAPSSGHLGREKTYASVVQTFWWRHMYKWVATYVRTCETCQRVKPAGHASAPLQSLPIPADCWKSMSLNFVFGLPADDRGNTDVV</sequence>
<feature type="domain" description="Reverse transcriptase" evidence="3">
    <location>
        <begin position="418"/>
        <end position="638"/>
    </location>
</feature>
<evidence type="ECO:0000259" key="3">
    <source>
        <dbReference type="PROSITE" id="PS50878"/>
    </source>
</evidence>
<dbReference type="InterPro" id="IPR050951">
    <property type="entry name" value="Retrovirus_Pol_polyprotein"/>
</dbReference>